<name>A0AA38G0Y0_TAXCH</name>
<dbReference type="EMBL" id="JAHRHJ020000005">
    <property type="protein sequence ID" value="KAH9313740.1"/>
    <property type="molecule type" value="Genomic_DNA"/>
</dbReference>
<evidence type="ECO:0000313" key="1">
    <source>
        <dbReference type="EMBL" id="KAH9313740.1"/>
    </source>
</evidence>
<keyword evidence="2" id="KW-1185">Reference proteome</keyword>
<comment type="caution">
    <text evidence="1">The sequence shown here is derived from an EMBL/GenBank/DDBJ whole genome shotgun (WGS) entry which is preliminary data.</text>
</comment>
<dbReference type="Proteomes" id="UP000824469">
    <property type="component" value="Unassembled WGS sequence"/>
</dbReference>
<sequence length="176" mass="20286">MIVKPIFMSDKKASNVLVKVLVEVDKRNMDKSTTIKVLREEMKLKDVEMEHITHEREFTQKNNEVFISVAEDIGDNVIRARPHLEPKVPQTFPSTIHYVGKLVEVVLEDETICMQALEQSEKDEKCEKASVMRKFTSYEGLLQALQEVLKKADQALNIYTVPEVLINIKTLEENNE</sequence>
<feature type="non-terminal residue" evidence="1">
    <location>
        <position position="176"/>
    </location>
</feature>
<protein>
    <submittedName>
        <fullName evidence="1">Uncharacterized protein</fullName>
    </submittedName>
</protein>
<reference evidence="1 2" key="1">
    <citation type="journal article" date="2021" name="Nat. Plants">
        <title>The Taxus genome provides insights into paclitaxel biosynthesis.</title>
        <authorList>
            <person name="Xiong X."/>
            <person name="Gou J."/>
            <person name="Liao Q."/>
            <person name="Li Y."/>
            <person name="Zhou Q."/>
            <person name="Bi G."/>
            <person name="Li C."/>
            <person name="Du R."/>
            <person name="Wang X."/>
            <person name="Sun T."/>
            <person name="Guo L."/>
            <person name="Liang H."/>
            <person name="Lu P."/>
            <person name="Wu Y."/>
            <person name="Zhang Z."/>
            <person name="Ro D.K."/>
            <person name="Shang Y."/>
            <person name="Huang S."/>
            <person name="Yan J."/>
        </authorList>
    </citation>
    <scope>NUCLEOTIDE SEQUENCE [LARGE SCALE GENOMIC DNA]</scope>
    <source>
        <strain evidence="1">Ta-2019</strain>
    </source>
</reference>
<accession>A0AA38G0Y0</accession>
<gene>
    <name evidence="1" type="ORF">KI387_022367</name>
</gene>
<dbReference type="AlphaFoldDB" id="A0AA38G0Y0"/>
<evidence type="ECO:0000313" key="2">
    <source>
        <dbReference type="Proteomes" id="UP000824469"/>
    </source>
</evidence>
<proteinExistence type="predicted"/>
<organism evidence="1 2">
    <name type="scientific">Taxus chinensis</name>
    <name type="common">Chinese yew</name>
    <name type="synonym">Taxus wallichiana var. chinensis</name>
    <dbReference type="NCBI Taxonomy" id="29808"/>
    <lineage>
        <taxon>Eukaryota</taxon>
        <taxon>Viridiplantae</taxon>
        <taxon>Streptophyta</taxon>
        <taxon>Embryophyta</taxon>
        <taxon>Tracheophyta</taxon>
        <taxon>Spermatophyta</taxon>
        <taxon>Pinopsida</taxon>
        <taxon>Pinidae</taxon>
        <taxon>Conifers II</taxon>
        <taxon>Cupressales</taxon>
        <taxon>Taxaceae</taxon>
        <taxon>Taxus</taxon>
    </lineage>
</organism>